<reference evidence="1 2" key="1">
    <citation type="submission" date="2024-09" db="EMBL/GenBank/DDBJ databases">
        <title>Rethinking Asexuality: The Enigmatic Case of Functional Sexual Genes in Lepraria (Stereocaulaceae).</title>
        <authorList>
            <person name="Doellman M."/>
            <person name="Sun Y."/>
            <person name="Barcenas-Pena A."/>
            <person name="Lumbsch H.T."/>
            <person name="Grewe F."/>
        </authorList>
    </citation>
    <scope>NUCLEOTIDE SEQUENCE [LARGE SCALE GENOMIC DNA]</scope>
    <source>
        <strain evidence="1 2">Mercado 3170</strain>
    </source>
</reference>
<organism evidence="1 2">
    <name type="scientific">Stereocaulon virgatum</name>
    <dbReference type="NCBI Taxonomy" id="373712"/>
    <lineage>
        <taxon>Eukaryota</taxon>
        <taxon>Fungi</taxon>
        <taxon>Dikarya</taxon>
        <taxon>Ascomycota</taxon>
        <taxon>Pezizomycotina</taxon>
        <taxon>Lecanoromycetes</taxon>
        <taxon>OSLEUM clade</taxon>
        <taxon>Lecanoromycetidae</taxon>
        <taxon>Lecanorales</taxon>
        <taxon>Lecanorineae</taxon>
        <taxon>Stereocaulaceae</taxon>
        <taxon>Stereocaulon</taxon>
    </lineage>
</organism>
<keyword evidence="2" id="KW-1185">Reference proteome</keyword>
<sequence length="212" mass="23415">MISVNMHVECLTYGSTLLESLYSVPTRPSNFTENMMDMGFAVTRTPATDFLCGLEALAISLKAIRKLYGHKMSPSVEDLKLTLCSTLYAMMISDNLSNSPELNSTNSLTCEQLSVILQIKSIELGVNYRLGITQIDATKTTLILLGEEGQTVWIHKSVGQYNDGEAHQRMGGSLVWVLTPFRTTARAFFSKTRVSPSFDTHRSLCDSCSPIS</sequence>
<dbReference type="EMBL" id="JBEFKJ010000007">
    <property type="protein sequence ID" value="KAL2045313.1"/>
    <property type="molecule type" value="Genomic_DNA"/>
</dbReference>
<evidence type="ECO:0000313" key="1">
    <source>
        <dbReference type="EMBL" id="KAL2045313.1"/>
    </source>
</evidence>
<evidence type="ECO:0000313" key="2">
    <source>
        <dbReference type="Proteomes" id="UP001590950"/>
    </source>
</evidence>
<comment type="caution">
    <text evidence="1">The sequence shown here is derived from an EMBL/GenBank/DDBJ whole genome shotgun (WGS) entry which is preliminary data.</text>
</comment>
<dbReference type="Proteomes" id="UP001590950">
    <property type="component" value="Unassembled WGS sequence"/>
</dbReference>
<accession>A0ABR4AHQ9</accession>
<name>A0ABR4AHQ9_9LECA</name>
<gene>
    <name evidence="1" type="ORF">N7G274_002396</name>
</gene>
<proteinExistence type="predicted"/>
<protein>
    <submittedName>
        <fullName evidence="1">Uncharacterized protein</fullName>
    </submittedName>
</protein>